<dbReference type="InterPro" id="IPR020846">
    <property type="entry name" value="MFS_dom"/>
</dbReference>
<keyword evidence="3 6" id="KW-1133">Transmembrane helix</keyword>
<comment type="subcellular location">
    <subcellularLocation>
        <location evidence="1">Membrane</location>
        <topology evidence="1">Multi-pass membrane protein</topology>
    </subcellularLocation>
</comment>
<feature type="transmembrane region" description="Helical" evidence="6">
    <location>
        <begin position="217"/>
        <end position="238"/>
    </location>
</feature>
<feature type="transmembrane region" description="Helical" evidence="6">
    <location>
        <begin position="539"/>
        <end position="556"/>
    </location>
</feature>
<dbReference type="GO" id="GO:0022857">
    <property type="term" value="F:transmembrane transporter activity"/>
    <property type="evidence" value="ECO:0007669"/>
    <property type="project" value="InterPro"/>
</dbReference>
<reference evidence="8" key="1">
    <citation type="journal article" date="2016" name="Gigascience">
        <title>De novo construction of an expanded transcriptome assembly for the western tarnished plant bug, Lygus hesperus.</title>
        <authorList>
            <person name="Tassone E.E."/>
            <person name="Geib S.M."/>
            <person name="Hall B."/>
            <person name="Fabrick J.A."/>
            <person name="Brent C.S."/>
            <person name="Hull J.J."/>
        </authorList>
    </citation>
    <scope>NUCLEOTIDE SEQUENCE</scope>
</reference>
<gene>
    <name evidence="8" type="primary">Orct_10</name>
    <name evidence="8" type="ORF">g.66217</name>
</gene>
<evidence type="ECO:0000256" key="2">
    <source>
        <dbReference type="ARBA" id="ARBA00022692"/>
    </source>
</evidence>
<evidence type="ECO:0000256" key="4">
    <source>
        <dbReference type="ARBA" id="ARBA00023136"/>
    </source>
</evidence>
<organism evidence="8">
    <name type="scientific">Lygus hesperus</name>
    <name type="common">Western plant bug</name>
    <dbReference type="NCBI Taxonomy" id="30085"/>
    <lineage>
        <taxon>Eukaryota</taxon>
        <taxon>Metazoa</taxon>
        <taxon>Ecdysozoa</taxon>
        <taxon>Arthropoda</taxon>
        <taxon>Hexapoda</taxon>
        <taxon>Insecta</taxon>
        <taxon>Pterygota</taxon>
        <taxon>Neoptera</taxon>
        <taxon>Paraneoptera</taxon>
        <taxon>Hemiptera</taxon>
        <taxon>Heteroptera</taxon>
        <taxon>Panheteroptera</taxon>
        <taxon>Cimicomorpha</taxon>
        <taxon>Miridae</taxon>
        <taxon>Mirini</taxon>
        <taxon>Lygus</taxon>
    </lineage>
</organism>
<feature type="transmembrane region" description="Helical" evidence="6">
    <location>
        <begin position="244"/>
        <end position="264"/>
    </location>
</feature>
<feature type="transmembrane region" description="Helical" evidence="6">
    <location>
        <begin position="186"/>
        <end position="205"/>
    </location>
</feature>
<evidence type="ECO:0000256" key="3">
    <source>
        <dbReference type="ARBA" id="ARBA00022989"/>
    </source>
</evidence>
<dbReference type="InterPro" id="IPR005829">
    <property type="entry name" value="Sugar_transporter_CS"/>
</dbReference>
<evidence type="ECO:0000313" key="8">
    <source>
        <dbReference type="EMBL" id="JAQ05618.1"/>
    </source>
</evidence>
<proteinExistence type="predicted"/>
<sequence>MGHRDEFKHDAASAIVNLADSGSNMTATGVVDNPEKRRSDGGHREAGGSDPETDVVTKCVGDFGRWQLLITFILSMVNFPCTFHIFAPTFLAGTTPFWCARPQRLINLTAQEWINLSHVYDGKEYDRCRIKDLDYEHASMADLIRLSEEVVSSTKCKQWEYDETEYGRTIISEWDLVCDRTSMVNFAEMAFLAGVAVGGLASGFISDRFGRKRTLMMSIMATIVIGMAVAFSPCYWVYVLTRCFLGFFSVSIVLCGFVLCIELVGGKWVTISGVSYLFTIPLGYITIAGISYWIKGWRELQITITLTAVVFPLLSWLFKESPRWLITMKDGDRALQVMREIAEFNKKDLPPNADKLVKQAIMDGDNHAPAVGLKDLFNTPEIRKVSFVMYSIWFTVYFVYYGLVLNVSKWGGNVYADSVISAAVELPAIGLSILILLKMGRRLPLCIATVLAGVACLLTIFVKSDGGGDDGWKFLTLATFARFCISSSNVVMPVFTAEKFPTAMRNLGVGSSNAPAGIALLSIPYLWNIASMLKVDPMAILGVCSILGGLSVLILPESSHL</sequence>
<dbReference type="InterPro" id="IPR036259">
    <property type="entry name" value="MFS_trans_sf"/>
</dbReference>
<feature type="transmembrane region" description="Helical" evidence="6">
    <location>
        <begin position="444"/>
        <end position="462"/>
    </location>
</feature>
<feature type="transmembrane region" description="Helical" evidence="6">
    <location>
        <begin position="300"/>
        <end position="318"/>
    </location>
</feature>
<dbReference type="PANTHER" id="PTHR24064">
    <property type="entry name" value="SOLUTE CARRIER FAMILY 22 MEMBER"/>
    <property type="match status" value="1"/>
</dbReference>
<dbReference type="GO" id="GO:0016020">
    <property type="term" value="C:membrane"/>
    <property type="evidence" value="ECO:0007669"/>
    <property type="project" value="UniProtKB-SubCell"/>
</dbReference>
<protein>
    <submittedName>
        <fullName evidence="8">Organic cation transporter protein</fullName>
    </submittedName>
</protein>
<evidence type="ECO:0000256" key="1">
    <source>
        <dbReference type="ARBA" id="ARBA00004141"/>
    </source>
</evidence>
<dbReference type="EMBL" id="GDHC01013011">
    <property type="protein sequence ID" value="JAQ05618.1"/>
    <property type="molecule type" value="Transcribed_RNA"/>
</dbReference>
<keyword evidence="4 6" id="KW-0472">Membrane</keyword>
<feature type="transmembrane region" description="Helical" evidence="6">
    <location>
        <begin position="387"/>
        <end position="407"/>
    </location>
</feature>
<accession>A0A146LBD8</accession>
<feature type="domain" description="Major facilitator superfamily (MFS) profile" evidence="7">
    <location>
        <begin position="134"/>
        <end position="560"/>
    </location>
</feature>
<dbReference type="PROSITE" id="PS50850">
    <property type="entry name" value="MFS"/>
    <property type="match status" value="1"/>
</dbReference>
<feature type="transmembrane region" description="Helical" evidence="6">
    <location>
        <begin position="507"/>
        <end position="527"/>
    </location>
</feature>
<feature type="transmembrane region" description="Helical" evidence="6">
    <location>
        <begin position="276"/>
        <end position="294"/>
    </location>
</feature>
<feature type="transmembrane region" description="Helical" evidence="6">
    <location>
        <begin position="419"/>
        <end position="437"/>
    </location>
</feature>
<feature type="transmembrane region" description="Helical" evidence="6">
    <location>
        <begin position="474"/>
        <end position="495"/>
    </location>
</feature>
<feature type="compositionally biased region" description="Basic and acidic residues" evidence="5">
    <location>
        <begin position="33"/>
        <end position="47"/>
    </location>
</feature>
<dbReference type="PROSITE" id="PS00216">
    <property type="entry name" value="SUGAR_TRANSPORT_1"/>
    <property type="match status" value="1"/>
</dbReference>
<evidence type="ECO:0000256" key="6">
    <source>
        <dbReference type="SAM" id="Phobius"/>
    </source>
</evidence>
<feature type="region of interest" description="Disordered" evidence="5">
    <location>
        <begin position="25"/>
        <end position="53"/>
    </location>
</feature>
<dbReference type="SUPFAM" id="SSF103473">
    <property type="entry name" value="MFS general substrate transporter"/>
    <property type="match status" value="1"/>
</dbReference>
<dbReference type="AlphaFoldDB" id="A0A146LBD8"/>
<dbReference type="Gene3D" id="1.20.1250.20">
    <property type="entry name" value="MFS general substrate transporter like domains"/>
    <property type="match status" value="1"/>
</dbReference>
<dbReference type="InterPro" id="IPR005828">
    <property type="entry name" value="MFS_sugar_transport-like"/>
</dbReference>
<dbReference type="CDD" id="cd17317">
    <property type="entry name" value="MFS_SLC22"/>
    <property type="match status" value="1"/>
</dbReference>
<keyword evidence="2 6" id="KW-0812">Transmembrane</keyword>
<dbReference type="Pfam" id="PF00083">
    <property type="entry name" value="Sugar_tr"/>
    <property type="match status" value="1"/>
</dbReference>
<name>A0A146LBD8_LYGHE</name>
<evidence type="ECO:0000256" key="5">
    <source>
        <dbReference type="SAM" id="MobiDB-lite"/>
    </source>
</evidence>
<evidence type="ECO:0000259" key="7">
    <source>
        <dbReference type="PROSITE" id="PS50850"/>
    </source>
</evidence>